<accession>F5Z7W9</accession>
<dbReference type="KEGG" id="alt:ambt_08170"/>
<sequence length="142" mass="16652">MNLNKAMDYARHADFNKESIVCLCKWQNNYCVFSLDYLQEESENWFGIEYLGSKLLDAYSVKGESYGGEVIQELTDDIIEHISPDNLNFQIYQTKVDTSLIVPAIYHQLLPDFILDYERVDDISFYRHQVDRTLNLINRPAN</sequence>
<dbReference type="RefSeq" id="WP_013784100.1">
    <property type="nucleotide sequence ID" value="NC_015554.1"/>
</dbReference>
<evidence type="ECO:0000313" key="1">
    <source>
        <dbReference type="EMBL" id="AEF03162.1"/>
    </source>
</evidence>
<name>F5Z7W9_ALTNA</name>
<dbReference type="AlphaFoldDB" id="F5Z7W9"/>
<proteinExistence type="predicted"/>
<dbReference type="HOGENOM" id="CLU_1811737_0_0_6"/>
<dbReference type="Proteomes" id="UP000000683">
    <property type="component" value="Chromosome"/>
</dbReference>
<keyword evidence="2" id="KW-1185">Reference proteome</keyword>
<organism evidence="1 2">
    <name type="scientific">Alteromonas naphthalenivorans</name>
    <dbReference type="NCBI Taxonomy" id="715451"/>
    <lineage>
        <taxon>Bacteria</taxon>
        <taxon>Pseudomonadati</taxon>
        <taxon>Pseudomonadota</taxon>
        <taxon>Gammaproteobacteria</taxon>
        <taxon>Alteromonadales</taxon>
        <taxon>Alteromonadaceae</taxon>
        <taxon>Alteromonas/Salinimonas group</taxon>
        <taxon>Alteromonas</taxon>
    </lineage>
</organism>
<protein>
    <submittedName>
        <fullName evidence="1">Uncharacterized protein</fullName>
    </submittedName>
</protein>
<dbReference type="OrthoDB" id="9965119at2"/>
<dbReference type="EMBL" id="CP002339">
    <property type="protein sequence ID" value="AEF03162.1"/>
    <property type="molecule type" value="Genomic_DNA"/>
</dbReference>
<gene>
    <name evidence="1" type="ordered locus">ambt_08170</name>
</gene>
<evidence type="ECO:0000313" key="2">
    <source>
        <dbReference type="Proteomes" id="UP000000683"/>
    </source>
</evidence>
<reference evidence="1 2" key="1">
    <citation type="journal article" date="2011" name="J. Bacteriol.">
        <title>Complete genome sequence of the polycyclic aromatic hydrocarbon-degrading bacterium Alteromonas sp. strain SN2.</title>
        <authorList>
            <person name="Jin H.M."/>
            <person name="Jeong H."/>
            <person name="Moon E.J."/>
            <person name="Math R.K."/>
            <person name="Lee K."/>
            <person name="Kim H.J."/>
            <person name="Jeon C.O."/>
            <person name="Oh T.K."/>
            <person name="Kim J.F."/>
        </authorList>
    </citation>
    <scope>NUCLEOTIDE SEQUENCE [LARGE SCALE GENOMIC DNA]</scope>
    <source>
        <strain evidence="2">JCM 17741 / KACC 18427 / KCTC 11700BP / SN2</strain>
    </source>
</reference>